<protein>
    <recommendedName>
        <fullName evidence="1">Cupin type-2 domain-containing protein</fullName>
    </recommendedName>
</protein>
<accession>A0A6J4NXH7</accession>
<dbReference type="SUPFAM" id="SSF51182">
    <property type="entry name" value="RmlC-like cupins"/>
    <property type="match status" value="1"/>
</dbReference>
<reference evidence="2" key="1">
    <citation type="submission" date="2020-02" db="EMBL/GenBank/DDBJ databases">
        <authorList>
            <person name="Meier V. D."/>
        </authorList>
    </citation>
    <scope>NUCLEOTIDE SEQUENCE</scope>
    <source>
        <strain evidence="2">AVDCRST_MAG74</strain>
    </source>
</reference>
<dbReference type="PANTHER" id="PTHR40112:SF1">
    <property type="entry name" value="H2HPP ISOMERASE"/>
    <property type="match status" value="1"/>
</dbReference>
<name>A0A6J4NXH7_9BACT</name>
<evidence type="ECO:0000313" key="2">
    <source>
        <dbReference type="EMBL" id="CAA9395211.1"/>
    </source>
</evidence>
<proteinExistence type="predicted"/>
<sequence>MIAEITRTEALVTDWSKIPVEKTAEGIERQMVVGENVMLCRFRFAPFVITAEHSHSHEQMTLVVQGKVKFIIGGEERIVSAGDVLHFPPHNRHGATMLDEEVILIDIFSPIREDFLKK</sequence>
<organism evidence="2">
    <name type="scientific">uncultured Pyrinomonadaceae bacterium</name>
    <dbReference type="NCBI Taxonomy" id="2283094"/>
    <lineage>
        <taxon>Bacteria</taxon>
        <taxon>Pseudomonadati</taxon>
        <taxon>Acidobacteriota</taxon>
        <taxon>Blastocatellia</taxon>
        <taxon>Blastocatellales</taxon>
        <taxon>Pyrinomonadaceae</taxon>
        <taxon>environmental samples</taxon>
    </lineage>
</organism>
<feature type="domain" description="Cupin type-2" evidence="1">
    <location>
        <begin position="45"/>
        <end position="107"/>
    </location>
</feature>
<dbReference type="Pfam" id="PF07883">
    <property type="entry name" value="Cupin_2"/>
    <property type="match status" value="1"/>
</dbReference>
<dbReference type="InterPro" id="IPR011051">
    <property type="entry name" value="RmlC_Cupin_sf"/>
</dbReference>
<dbReference type="EMBL" id="CADCUR010000104">
    <property type="protein sequence ID" value="CAA9395211.1"/>
    <property type="molecule type" value="Genomic_DNA"/>
</dbReference>
<gene>
    <name evidence="2" type="ORF">AVDCRST_MAG74-1231</name>
</gene>
<dbReference type="InterPro" id="IPR013096">
    <property type="entry name" value="Cupin_2"/>
</dbReference>
<dbReference type="InterPro" id="IPR014710">
    <property type="entry name" value="RmlC-like_jellyroll"/>
</dbReference>
<dbReference type="AlphaFoldDB" id="A0A6J4NXH7"/>
<dbReference type="CDD" id="cd02238">
    <property type="entry name" value="cupin_KdgF"/>
    <property type="match status" value="1"/>
</dbReference>
<dbReference type="InterPro" id="IPR052535">
    <property type="entry name" value="Bacilysin_H2HPP_isomerase"/>
</dbReference>
<evidence type="ECO:0000259" key="1">
    <source>
        <dbReference type="Pfam" id="PF07883"/>
    </source>
</evidence>
<dbReference type="InterPro" id="IPR025499">
    <property type="entry name" value="KdgF"/>
</dbReference>
<dbReference type="Gene3D" id="2.60.120.10">
    <property type="entry name" value="Jelly Rolls"/>
    <property type="match status" value="1"/>
</dbReference>
<dbReference type="PANTHER" id="PTHR40112">
    <property type="entry name" value="H2HPP ISOMERASE"/>
    <property type="match status" value="1"/>
</dbReference>
<dbReference type="PIRSF" id="PIRSF029883">
    <property type="entry name" value="KdgF"/>
    <property type="match status" value="1"/>
</dbReference>